<dbReference type="ExpressionAtlas" id="A0A1D6FQY7">
    <property type="expression patterns" value="baseline and differential"/>
</dbReference>
<evidence type="ECO:0000256" key="1">
    <source>
        <dbReference type="ARBA" id="ARBA00008998"/>
    </source>
</evidence>
<dbReference type="AlphaFoldDB" id="A0A1D6FQY7"/>
<sequence length="172" mass="19658">MVFYFKARPEAGDYTIFMGLDKYENEDLIKYGFPEDIWFHVDKMSSAHVYVRLNKGQSMDDMSEGLLEDCAQLVKANSIQGNKVNNIDVVYTPWYNLKKTPSMDVGQVGFHNPKLLQKDELELQCTTMLLPVHNHSSCALPGVQALAIVLLLVQPMQSRFALLKWKRGSMRL</sequence>
<evidence type="ECO:0000259" key="2">
    <source>
        <dbReference type="Pfam" id="PF05670"/>
    </source>
</evidence>
<feature type="domain" description="NFACT RNA-binding" evidence="2">
    <location>
        <begin position="1"/>
        <end position="112"/>
    </location>
</feature>
<comment type="similarity">
    <text evidence="1">Belongs to the CCDC25 family.</text>
</comment>
<name>A0A1D6FQY7_MAIZE</name>
<protein>
    <recommendedName>
        <fullName evidence="2">NFACT RNA-binding domain-containing protein</fullName>
    </recommendedName>
</protein>
<dbReference type="Pfam" id="PF05670">
    <property type="entry name" value="NFACT-R_1"/>
    <property type="match status" value="1"/>
</dbReference>
<reference evidence="3" key="1">
    <citation type="submission" date="2015-12" db="EMBL/GenBank/DDBJ databases">
        <title>Update maize B73 reference genome by single molecule sequencing technologies.</title>
        <authorList>
            <consortium name="Maize Genome Sequencing Project"/>
            <person name="Ware D."/>
        </authorList>
    </citation>
    <scope>NUCLEOTIDE SEQUENCE</scope>
    <source>
        <tissue evidence="3">Seedling</tissue>
    </source>
</reference>
<dbReference type="PANTHER" id="PTHR13049">
    <property type="entry name" value="DUF814-RELATED"/>
    <property type="match status" value="1"/>
</dbReference>
<organism evidence="3">
    <name type="scientific">Zea mays</name>
    <name type="common">Maize</name>
    <dbReference type="NCBI Taxonomy" id="4577"/>
    <lineage>
        <taxon>Eukaryota</taxon>
        <taxon>Viridiplantae</taxon>
        <taxon>Streptophyta</taxon>
        <taxon>Embryophyta</taxon>
        <taxon>Tracheophyta</taxon>
        <taxon>Spermatophyta</taxon>
        <taxon>Magnoliopsida</taxon>
        <taxon>Liliopsida</taxon>
        <taxon>Poales</taxon>
        <taxon>Poaceae</taxon>
        <taxon>PACMAD clade</taxon>
        <taxon>Panicoideae</taxon>
        <taxon>Andropogonodae</taxon>
        <taxon>Andropogoneae</taxon>
        <taxon>Tripsacinae</taxon>
        <taxon>Zea</taxon>
    </lineage>
</organism>
<evidence type="ECO:0000313" key="3">
    <source>
        <dbReference type="EMBL" id="AQK94032.1"/>
    </source>
</evidence>
<gene>
    <name evidence="3" type="ORF">ZEAMMB73_Zm00001d010425</name>
</gene>
<dbReference type="EMBL" id="CM000784">
    <property type="protein sequence ID" value="AQK94032.1"/>
    <property type="molecule type" value="Genomic_DNA"/>
</dbReference>
<dbReference type="PANTHER" id="PTHR13049:SF2">
    <property type="entry name" value="COILED-COIL DOMAIN-CONTAINING PROTEIN 25"/>
    <property type="match status" value="1"/>
</dbReference>
<dbReference type="InterPro" id="IPR008532">
    <property type="entry name" value="NFACT_RNA-bd"/>
</dbReference>
<dbReference type="InterPro" id="IPR039730">
    <property type="entry name" value="Jlp2/Ccd25"/>
</dbReference>
<accession>A0A1D6FQY7</accession>
<proteinExistence type="inferred from homology"/>